<feature type="transmembrane region" description="Helical" evidence="2">
    <location>
        <begin position="51"/>
        <end position="73"/>
    </location>
</feature>
<organism evidence="3 4">
    <name type="scientific">Qipengyuania soli</name>
    <dbReference type="NCBI Taxonomy" id="2782568"/>
    <lineage>
        <taxon>Bacteria</taxon>
        <taxon>Pseudomonadati</taxon>
        <taxon>Pseudomonadota</taxon>
        <taxon>Alphaproteobacteria</taxon>
        <taxon>Sphingomonadales</taxon>
        <taxon>Erythrobacteraceae</taxon>
        <taxon>Qipengyuania</taxon>
    </lineage>
</organism>
<feature type="transmembrane region" description="Helical" evidence="2">
    <location>
        <begin position="316"/>
        <end position="337"/>
    </location>
</feature>
<proteinExistence type="inferred from homology"/>
<gene>
    <name evidence="3" type="ORF">IRL76_00405</name>
</gene>
<feature type="transmembrane region" description="Helical" evidence="2">
    <location>
        <begin position="349"/>
        <end position="370"/>
    </location>
</feature>
<dbReference type="GO" id="GO:0015293">
    <property type="term" value="F:symporter activity"/>
    <property type="evidence" value="ECO:0007669"/>
    <property type="project" value="InterPro"/>
</dbReference>
<keyword evidence="2" id="KW-0812">Transmembrane</keyword>
<feature type="transmembrane region" description="Helical" evidence="2">
    <location>
        <begin position="391"/>
        <end position="419"/>
    </location>
</feature>
<feature type="transmembrane region" description="Helical" evidence="2">
    <location>
        <begin position="194"/>
        <end position="214"/>
    </location>
</feature>
<dbReference type="GO" id="GO:0008643">
    <property type="term" value="P:carbohydrate transport"/>
    <property type="evidence" value="ECO:0007669"/>
    <property type="project" value="InterPro"/>
</dbReference>
<dbReference type="EMBL" id="CP064654">
    <property type="protein sequence ID" value="QPC99089.1"/>
    <property type="molecule type" value="Genomic_DNA"/>
</dbReference>
<keyword evidence="2" id="KW-1133">Transmembrane helix</keyword>
<dbReference type="Gene3D" id="1.20.1250.20">
    <property type="entry name" value="MFS general substrate transporter like domains"/>
    <property type="match status" value="1"/>
</dbReference>
<comment type="similarity">
    <text evidence="1">Belongs to the sodium:galactoside symporter (TC 2.A.2) family.</text>
</comment>
<dbReference type="RefSeq" id="WP_200982133.1">
    <property type="nucleotide sequence ID" value="NZ_CP064654.1"/>
</dbReference>
<feature type="transmembrane region" description="Helical" evidence="2">
    <location>
        <begin position="94"/>
        <end position="112"/>
    </location>
</feature>
<dbReference type="PANTHER" id="PTHR11328">
    <property type="entry name" value="MAJOR FACILITATOR SUPERFAMILY DOMAIN-CONTAINING PROTEIN"/>
    <property type="match status" value="1"/>
</dbReference>
<dbReference type="Pfam" id="PF13347">
    <property type="entry name" value="MFS_2"/>
    <property type="match status" value="1"/>
</dbReference>
<keyword evidence="4" id="KW-1185">Reference proteome</keyword>
<dbReference type="InterPro" id="IPR036259">
    <property type="entry name" value="MFS_trans_sf"/>
</dbReference>
<protein>
    <submittedName>
        <fullName evidence="3">MFS transporter</fullName>
    </submittedName>
</protein>
<evidence type="ECO:0000256" key="2">
    <source>
        <dbReference type="SAM" id="Phobius"/>
    </source>
</evidence>
<evidence type="ECO:0000256" key="1">
    <source>
        <dbReference type="ARBA" id="ARBA00009617"/>
    </source>
</evidence>
<dbReference type="InterPro" id="IPR039672">
    <property type="entry name" value="MFS_2"/>
</dbReference>
<dbReference type="Proteomes" id="UP000594459">
    <property type="component" value="Chromosome"/>
</dbReference>
<sequence>MAISAASDTIAPPPAERLPTRLKIFHGFGSIAYGIKENGFATFLLLFYNQVVGIDAGLVGTAIMVALIADAFVDPVIGELTDRTQTRWGRRLPWLYGAPIPLALAWMMLWSPPEGSNTLVLGWLIGWAIIVRSLVSMCEVPSVALVPELTADYDERTILMRYRFLFGWAGGLLILIMAYGIFFKDSGETDPAGYYAYALSGAVLMAGAVLLSALGQHKRVAHPSPPQPRHAGGLRAIAAEMRKTLSNRAFLWLVFAALFAFTNQGIAFSLTNYFLGFLWQFTQGEKVAYGLLLFVTMMAAFVIIPPLARRLGKREAALIAGATSVTFNAGLFLSYYFGIFPGLPGKPSVAAMFAMIFLANTAAITLMVLSSSMMADVVEASQAETGRRSEGLFFAGYFFMQKCATGAGIFLAGQILSWAAFPIGAAPGEVAQDIISNLALGYVVVLSAVGFTGLMVLRRFPIDRASHERRLAVLSDAARADLDAEGMHP</sequence>
<feature type="transmembrane region" description="Helical" evidence="2">
    <location>
        <begin position="118"/>
        <end position="135"/>
    </location>
</feature>
<evidence type="ECO:0000313" key="4">
    <source>
        <dbReference type="Proteomes" id="UP000594459"/>
    </source>
</evidence>
<feature type="transmembrane region" description="Helical" evidence="2">
    <location>
        <begin position="250"/>
        <end position="275"/>
    </location>
</feature>
<feature type="transmembrane region" description="Helical" evidence="2">
    <location>
        <begin position="287"/>
        <end position="304"/>
    </location>
</feature>
<name>A0A7S8F4K2_9SPHN</name>
<dbReference type="AlphaFoldDB" id="A0A7S8F4K2"/>
<accession>A0A7S8F4K2</accession>
<evidence type="ECO:0000313" key="3">
    <source>
        <dbReference type="EMBL" id="QPC99089.1"/>
    </source>
</evidence>
<feature type="transmembrane region" description="Helical" evidence="2">
    <location>
        <begin position="164"/>
        <end position="182"/>
    </location>
</feature>
<dbReference type="SUPFAM" id="SSF103473">
    <property type="entry name" value="MFS general substrate transporter"/>
    <property type="match status" value="1"/>
</dbReference>
<keyword evidence="2" id="KW-0472">Membrane</keyword>
<dbReference type="PANTHER" id="PTHR11328:SF24">
    <property type="entry name" value="MAJOR FACILITATOR SUPERFAMILY (MFS) PROFILE DOMAIN-CONTAINING PROTEIN"/>
    <property type="match status" value="1"/>
</dbReference>
<reference evidence="3 4" key="1">
    <citation type="submission" date="2020-11" db="EMBL/GenBank/DDBJ databases">
        <title>The genome sequence of Erythrobacter sp. 6D36.</title>
        <authorList>
            <person name="Liu Y."/>
        </authorList>
    </citation>
    <scope>NUCLEOTIDE SEQUENCE [LARGE SCALE GENOMIC DNA]</scope>
    <source>
        <strain evidence="3 4">6D36</strain>
    </source>
</reference>
<feature type="transmembrane region" description="Helical" evidence="2">
    <location>
        <begin position="439"/>
        <end position="457"/>
    </location>
</feature>
<dbReference type="KEGG" id="qso:IRL76_00405"/>
<dbReference type="GO" id="GO:0005886">
    <property type="term" value="C:plasma membrane"/>
    <property type="evidence" value="ECO:0007669"/>
    <property type="project" value="TreeGrafter"/>
</dbReference>